<dbReference type="SMART" id="SM00020">
    <property type="entry name" value="Tryp_SPc"/>
    <property type="match status" value="1"/>
</dbReference>
<keyword evidence="4" id="KW-1185">Reference proteome</keyword>
<dbReference type="Gene3D" id="2.40.10.10">
    <property type="entry name" value="Trypsin-like serine proteases"/>
    <property type="match status" value="1"/>
</dbReference>
<evidence type="ECO:0000313" key="4">
    <source>
        <dbReference type="Proteomes" id="UP001318040"/>
    </source>
</evidence>
<reference evidence="5 6" key="1">
    <citation type="submission" date="2025-04" db="UniProtKB">
        <authorList>
            <consortium name="RefSeq"/>
        </authorList>
    </citation>
    <scope>IDENTIFICATION</scope>
    <source>
        <tissue evidence="5 6">Sperm</tissue>
    </source>
</reference>
<accession>A0AAJ7XJI4</accession>
<evidence type="ECO:0000313" key="5">
    <source>
        <dbReference type="RefSeq" id="XP_032835598.1"/>
    </source>
</evidence>
<sequence>MPGDWRATFNNSDFRPLAAIHLHPKFNATTSDYDAALVQLSDAIPLSDAVRPACLPDRREPNPLPGKSCSIASIQDGSKVVRRVSIVDQEECRVAHSSSAVTSRMICASDQFCVNQASPLLCREVDGRWYLTGVGSWGLCSSPAVFTRLSRILEFVERTAV</sequence>
<dbReference type="GO" id="GO:0004252">
    <property type="term" value="F:serine-type endopeptidase activity"/>
    <property type="evidence" value="ECO:0007669"/>
    <property type="project" value="InterPro"/>
</dbReference>
<dbReference type="AlphaFoldDB" id="A0AAJ7XJI4"/>
<dbReference type="InterPro" id="IPR009003">
    <property type="entry name" value="Peptidase_S1_PA"/>
</dbReference>
<dbReference type="InterPro" id="IPR051487">
    <property type="entry name" value="Ser/Thr_Proteases_Immune/Dev"/>
</dbReference>
<dbReference type="GO" id="GO:0006508">
    <property type="term" value="P:proteolysis"/>
    <property type="evidence" value="ECO:0007669"/>
    <property type="project" value="InterPro"/>
</dbReference>
<dbReference type="InterPro" id="IPR001254">
    <property type="entry name" value="Trypsin_dom"/>
</dbReference>
<dbReference type="KEGG" id="pmrn:116957508"/>
<keyword evidence="1" id="KW-1015">Disulfide bond</keyword>
<evidence type="ECO:0000313" key="6">
    <source>
        <dbReference type="RefSeq" id="XP_032835599.1"/>
    </source>
</evidence>
<organism evidence="4 5">
    <name type="scientific">Petromyzon marinus</name>
    <name type="common">Sea lamprey</name>
    <dbReference type="NCBI Taxonomy" id="7757"/>
    <lineage>
        <taxon>Eukaryota</taxon>
        <taxon>Metazoa</taxon>
        <taxon>Chordata</taxon>
        <taxon>Craniata</taxon>
        <taxon>Vertebrata</taxon>
        <taxon>Cyclostomata</taxon>
        <taxon>Hyperoartia</taxon>
        <taxon>Petromyzontiformes</taxon>
        <taxon>Petromyzontidae</taxon>
        <taxon>Petromyzon</taxon>
    </lineage>
</organism>
<feature type="domain" description="Peptidase S1" evidence="3">
    <location>
        <begin position="1"/>
        <end position="161"/>
    </location>
</feature>
<dbReference type="RefSeq" id="XP_032835599.1">
    <property type="nucleotide sequence ID" value="XM_032979708.1"/>
</dbReference>
<dbReference type="Pfam" id="PF00089">
    <property type="entry name" value="Trypsin"/>
    <property type="match status" value="1"/>
</dbReference>
<dbReference type="PANTHER" id="PTHR24256">
    <property type="entry name" value="TRYPTASE-RELATED"/>
    <property type="match status" value="1"/>
</dbReference>
<gene>
    <name evidence="5 6" type="primary">LOC116957508</name>
</gene>
<protein>
    <submittedName>
        <fullName evidence="5 6">Transmembrane protease serine 9-like</fullName>
    </submittedName>
</protein>
<dbReference type="RefSeq" id="XP_032835598.1">
    <property type="nucleotide sequence ID" value="XM_032979707.1"/>
</dbReference>
<evidence type="ECO:0000256" key="2">
    <source>
        <dbReference type="ARBA" id="ARBA00024195"/>
    </source>
</evidence>
<dbReference type="Proteomes" id="UP001318040">
    <property type="component" value="Chromosome 75"/>
</dbReference>
<comment type="similarity">
    <text evidence="2">Belongs to the peptidase S1 family. CLIP subfamily.</text>
</comment>
<dbReference type="InterPro" id="IPR043504">
    <property type="entry name" value="Peptidase_S1_PA_chymotrypsin"/>
</dbReference>
<evidence type="ECO:0000256" key="1">
    <source>
        <dbReference type="ARBA" id="ARBA00023157"/>
    </source>
</evidence>
<dbReference type="SUPFAM" id="SSF50494">
    <property type="entry name" value="Trypsin-like serine proteases"/>
    <property type="match status" value="1"/>
</dbReference>
<dbReference type="PROSITE" id="PS50240">
    <property type="entry name" value="TRYPSIN_DOM"/>
    <property type="match status" value="1"/>
</dbReference>
<name>A0AAJ7XJI4_PETMA</name>
<evidence type="ECO:0000259" key="3">
    <source>
        <dbReference type="PROSITE" id="PS50240"/>
    </source>
</evidence>
<proteinExistence type="inferred from homology"/>